<evidence type="ECO:0000313" key="2">
    <source>
        <dbReference type="Ensembl" id="ENSELUP00000010743.3"/>
    </source>
</evidence>
<keyword evidence="3" id="KW-1185">Reference proteome</keyword>
<accession>A0A3P8Y244</accession>
<dbReference type="PANTHER" id="PTHR47241:SF1">
    <property type="entry name" value="BED-TYPE DOMAIN-CONTAINING PROTEIN"/>
    <property type="match status" value="1"/>
</dbReference>
<dbReference type="PANTHER" id="PTHR47241">
    <property type="entry name" value="FINGER PROTEIN, PUTATIVE-RELATED"/>
    <property type="match status" value="1"/>
</dbReference>
<evidence type="ECO:0000313" key="3">
    <source>
        <dbReference type="Proteomes" id="UP000265140"/>
    </source>
</evidence>
<reference evidence="2" key="2">
    <citation type="submission" date="2020-02" db="EMBL/GenBank/DDBJ databases">
        <title>Esox lucius (northern pike) genome, fEsoLuc1, primary haplotype.</title>
        <authorList>
            <person name="Myers G."/>
            <person name="Karagic N."/>
            <person name="Meyer A."/>
            <person name="Pippel M."/>
            <person name="Reichard M."/>
            <person name="Winkler S."/>
            <person name="Tracey A."/>
            <person name="Sims Y."/>
            <person name="Howe K."/>
            <person name="Rhie A."/>
            <person name="Formenti G."/>
            <person name="Durbin R."/>
            <person name="Fedrigo O."/>
            <person name="Jarvis E.D."/>
        </authorList>
    </citation>
    <scope>NUCLEOTIDE SEQUENCE [LARGE SCALE GENOMIC DNA]</scope>
</reference>
<dbReference type="Ensembl" id="ENSELUT00000001645.3">
    <property type="protein sequence ID" value="ENSELUP00000010743.3"/>
    <property type="gene ID" value="ENSELUG00000011205.3"/>
</dbReference>
<dbReference type="GeneTree" id="ENSGT00980000202303"/>
<proteinExistence type="predicted"/>
<organism evidence="2 3">
    <name type="scientific">Esox lucius</name>
    <name type="common">Northern pike</name>
    <dbReference type="NCBI Taxonomy" id="8010"/>
    <lineage>
        <taxon>Eukaryota</taxon>
        <taxon>Metazoa</taxon>
        <taxon>Chordata</taxon>
        <taxon>Craniata</taxon>
        <taxon>Vertebrata</taxon>
        <taxon>Euteleostomi</taxon>
        <taxon>Actinopterygii</taxon>
        <taxon>Neopterygii</taxon>
        <taxon>Teleostei</taxon>
        <taxon>Protacanthopterygii</taxon>
        <taxon>Esociformes</taxon>
        <taxon>Esocidae</taxon>
        <taxon>Esox</taxon>
    </lineage>
</organism>
<name>A0A3P8Y244_ESOLU</name>
<reference evidence="2" key="4">
    <citation type="submission" date="2025-09" db="UniProtKB">
        <authorList>
            <consortium name="Ensembl"/>
        </authorList>
    </citation>
    <scope>IDENTIFICATION</scope>
</reference>
<dbReference type="GO" id="GO:0005634">
    <property type="term" value="C:nucleus"/>
    <property type="evidence" value="ECO:0007669"/>
    <property type="project" value="TreeGrafter"/>
</dbReference>
<dbReference type="InterPro" id="IPR012337">
    <property type="entry name" value="RNaseH-like_sf"/>
</dbReference>
<reference evidence="3" key="1">
    <citation type="journal article" date="2014" name="PLoS ONE">
        <title>The genome and linkage map of the northern pike (Esox lucius): conserved synteny revealed between the salmonid sister group and the Neoteleostei.</title>
        <authorList>
            <person name="Rondeau E.B."/>
            <person name="Minkley D.R."/>
            <person name="Leong J.S."/>
            <person name="Messmer A.M."/>
            <person name="Jantzen J.R."/>
            <person name="von Schalburg K.R."/>
            <person name="Lemon C."/>
            <person name="Bird N.H."/>
            <person name="Koop B.F."/>
        </authorList>
    </citation>
    <scope>NUCLEOTIDE SEQUENCE</scope>
</reference>
<protein>
    <recommendedName>
        <fullName evidence="4">HAT C-terminal dimerisation domain-containing protein</fullName>
    </recommendedName>
</protein>
<dbReference type="Proteomes" id="UP000265140">
    <property type="component" value="Chromosome 19"/>
</dbReference>
<sequence length="254" mass="27662">MLQRLLEQRRSLTTLSAEMDLGGVMSHHQWELVQATVKILQPFEEETRTVCEDVASLSSVIPCVQALKTALTNLNVDADVQALPEALKMVTTLQSQLAQCFQAVFDDSSAHYFKATLLDPRFKKFDRLKADVAAEVDAYLKLSVYPQLRVRPVAKSASSGAMTSLKIVESYLAEDSTESLTSDPAVTFWSKIMQPQPALAHVAIKYLTCPPTSVSSLAQQEIAPLTCGGTSLSPDTSSSFSGGTSRRSQASRET</sequence>
<evidence type="ECO:0000256" key="1">
    <source>
        <dbReference type="SAM" id="MobiDB-lite"/>
    </source>
</evidence>
<dbReference type="SUPFAM" id="SSF53098">
    <property type="entry name" value="Ribonuclease H-like"/>
    <property type="match status" value="1"/>
</dbReference>
<dbReference type="InterPro" id="IPR052865">
    <property type="entry name" value="Zinc_finger_BED"/>
</dbReference>
<feature type="compositionally biased region" description="Low complexity" evidence="1">
    <location>
        <begin position="228"/>
        <end position="248"/>
    </location>
</feature>
<evidence type="ECO:0008006" key="4">
    <source>
        <dbReference type="Google" id="ProtNLM"/>
    </source>
</evidence>
<dbReference type="AlphaFoldDB" id="A0A3P8Y244"/>
<dbReference type="InParanoid" id="A0A3P8Y244"/>
<feature type="region of interest" description="Disordered" evidence="1">
    <location>
        <begin position="228"/>
        <end position="254"/>
    </location>
</feature>
<reference evidence="2" key="3">
    <citation type="submission" date="2025-08" db="UniProtKB">
        <authorList>
            <consortium name="Ensembl"/>
        </authorList>
    </citation>
    <scope>IDENTIFICATION</scope>
</reference>